<feature type="chain" id="PRO_5025438437" evidence="1">
    <location>
        <begin position="21"/>
        <end position="363"/>
    </location>
</feature>
<reference evidence="2" key="1">
    <citation type="journal article" date="2020" name="Stud. Mycol.">
        <title>101 Dothideomycetes genomes: a test case for predicting lifestyles and emergence of pathogens.</title>
        <authorList>
            <person name="Haridas S."/>
            <person name="Albert R."/>
            <person name="Binder M."/>
            <person name="Bloem J."/>
            <person name="Labutti K."/>
            <person name="Salamov A."/>
            <person name="Andreopoulos B."/>
            <person name="Baker S."/>
            <person name="Barry K."/>
            <person name="Bills G."/>
            <person name="Bluhm B."/>
            <person name="Cannon C."/>
            <person name="Castanera R."/>
            <person name="Culley D."/>
            <person name="Daum C."/>
            <person name="Ezra D."/>
            <person name="Gonzalez J."/>
            <person name="Henrissat B."/>
            <person name="Kuo A."/>
            <person name="Liang C."/>
            <person name="Lipzen A."/>
            <person name="Lutzoni F."/>
            <person name="Magnuson J."/>
            <person name="Mondo S."/>
            <person name="Nolan M."/>
            <person name="Ohm R."/>
            <person name="Pangilinan J."/>
            <person name="Park H.-J."/>
            <person name="Ramirez L."/>
            <person name="Alfaro M."/>
            <person name="Sun H."/>
            <person name="Tritt A."/>
            <person name="Yoshinaga Y."/>
            <person name="Zwiers L.-H."/>
            <person name="Turgeon B."/>
            <person name="Goodwin S."/>
            <person name="Spatafora J."/>
            <person name="Crous P."/>
            <person name="Grigoriev I."/>
        </authorList>
    </citation>
    <scope>NUCLEOTIDE SEQUENCE</scope>
    <source>
        <strain evidence="2">Tuck. ex Michener</strain>
    </source>
</reference>
<dbReference type="EMBL" id="ML991840">
    <property type="protein sequence ID" value="KAF2230491.1"/>
    <property type="molecule type" value="Genomic_DNA"/>
</dbReference>
<protein>
    <submittedName>
        <fullName evidence="2">Uncharacterized protein</fullName>
    </submittedName>
</protein>
<evidence type="ECO:0000313" key="3">
    <source>
        <dbReference type="Proteomes" id="UP000800092"/>
    </source>
</evidence>
<accession>A0A6A6GY16</accession>
<dbReference type="AlphaFoldDB" id="A0A6A6GY16"/>
<keyword evidence="1" id="KW-0732">Signal</keyword>
<feature type="signal peptide" evidence="1">
    <location>
        <begin position="1"/>
        <end position="20"/>
    </location>
</feature>
<sequence length="363" mass="38357">MQFSAFILAGITALIPSVGGTTLPASKALGFAGVNNATANITLNYSPTRIRRGTHISRAAKASAVVSATNVPTGNTLVLDVRPDELAMQNASLMFGWQLVAGSSQDHAGYLCINLGTYSDLWVAMGFNVTQIQAALCQAGMAKTPPNSTYIADQIRAAASNVYLTYILNSGKPKSATFWASACQGLLPQLLDAIDLNGHDIHTTICNRAGIPATSIHPATTIPYASNSIQSQASLLYAYLLVGSWKSPVDPSNYCASVDPNGPSSASTRASINATKMLDADKIAQVWCAIAAPGAAFPSIGEVETNITMAVSGLFTNQLANTINPNTTYVQYLRDNMLVMSLDWEGLNGTEVWTRIQQMANGD</sequence>
<dbReference type="Proteomes" id="UP000800092">
    <property type="component" value="Unassembled WGS sequence"/>
</dbReference>
<name>A0A6A6GY16_VIRVR</name>
<evidence type="ECO:0000256" key="1">
    <source>
        <dbReference type="SAM" id="SignalP"/>
    </source>
</evidence>
<keyword evidence="3" id="KW-1185">Reference proteome</keyword>
<organism evidence="2 3">
    <name type="scientific">Viridothelium virens</name>
    <name type="common">Speckled blister lichen</name>
    <name type="synonym">Trypethelium virens</name>
    <dbReference type="NCBI Taxonomy" id="1048519"/>
    <lineage>
        <taxon>Eukaryota</taxon>
        <taxon>Fungi</taxon>
        <taxon>Dikarya</taxon>
        <taxon>Ascomycota</taxon>
        <taxon>Pezizomycotina</taxon>
        <taxon>Dothideomycetes</taxon>
        <taxon>Dothideomycetes incertae sedis</taxon>
        <taxon>Trypetheliales</taxon>
        <taxon>Trypetheliaceae</taxon>
        <taxon>Viridothelium</taxon>
    </lineage>
</organism>
<evidence type="ECO:0000313" key="2">
    <source>
        <dbReference type="EMBL" id="KAF2230491.1"/>
    </source>
</evidence>
<gene>
    <name evidence="2" type="ORF">EV356DRAFT_339674</name>
</gene>
<proteinExistence type="predicted"/>